<dbReference type="Pfam" id="PF22680">
    <property type="entry name" value="Glyco_hydro_123_N_2"/>
    <property type="match status" value="1"/>
</dbReference>
<dbReference type="InterPro" id="IPR017853">
    <property type="entry name" value="GH"/>
</dbReference>
<feature type="chain" id="PRO_5040836831" evidence="1">
    <location>
        <begin position="24"/>
        <end position="572"/>
    </location>
</feature>
<feature type="domain" description="Glycoside hydrolase 123 N-terminal" evidence="3">
    <location>
        <begin position="50"/>
        <end position="189"/>
    </location>
</feature>
<evidence type="ECO:0000256" key="1">
    <source>
        <dbReference type="SAM" id="SignalP"/>
    </source>
</evidence>
<organism evidence="4 5">
    <name type="scientific">Bacteroides muris</name>
    <name type="common">ex Fokt et al. 2023</name>
    <dbReference type="NCBI Taxonomy" id="2937417"/>
    <lineage>
        <taxon>Bacteria</taxon>
        <taxon>Pseudomonadati</taxon>
        <taxon>Bacteroidota</taxon>
        <taxon>Bacteroidia</taxon>
        <taxon>Bacteroidales</taxon>
        <taxon>Bacteroidaceae</taxon>
        <taxon>Bacteroides</taxon>
    </lineage>
</organism>
<comment type="caution">
    <text evidence="4">The sequence shown here is derived from an EMBL/GenBank/DDBJ whole genome shotgun (WGS) entry which is preliminary data.</text>
</comment>
<dbReference type="RefSeq" id="WP_257932492.1">
    <property type="nucleotide sequence ID" value="NZ_JAMZED010000072.1"/>
</dbReference>
<gene>
    <name evidence="4" type="ORF">M1B79_16980</name>
</gene>
<reference evidence="4" key="1">
    <citation type="journal article" date="2022" name="Arch. Microbiol.">
        <title>Bacteroides muris sp. nov. isolated from the cecum of wild-derived house mice.</title>
        <authorList>
            <person name="Fokt H."/>
            <person name="Unni R."/>
            <person name="Repnik U."/>
            <person name="Schmitz R.A."/>
            <person name="Bramkamp M."/>
            <person name="Baines J.F."/>
            <person name="Unterweger D."/>
        </authorList>
    </citation>
    <scope>NUCLEOTIDE SEQUENCE</scope>
    <source>
        <strain evidence="4">KH365_2</strain>
    </source>
</reference>
<proteinExistence type="predicted"/>
<keyword evidence="1" id="KW-0732">Signal</keyword>
<dbReference type="AlphaFoldDB" id="A0A9X2NWE2"/>
<dbReference type="InterPro" id="IPR025150">
    <property type="entry name" value="GH123_cat"/>
</dbReference>
<dbReference type="Proteomes" id="UP001143192">
    <property type="component" value="Unassembled WGS sequence"/>
</dbReference>
<evidence type="ECO:0000259" key="2">
    <source>
        <dbReference type="Pfam" id="PF13320"/>
    </source>
</evidence>
<dbReference type="Pfam" id="PF13320">
    <property type="entry name" value="GH123_cat"/>
    <property type="match status" value="1"/>
</dbReference>
<evidence type="ECO:0000313" key="5">
    <source>
        <dbReference type="Proteomes" id="UP001143192"/>
    </source>
</evidence>
<sequence>MKKHFLSFCTCLFLSLLAGNVMAQDVTEPSVPHANDPAWNKTSKNLQAAWGDTNLQTDKFICPISSKLSKHLILTAWRGERLHAKFLVWSGEEEGNLRFEVEEQEGCRWTDEQTTGFVRYVMTDELNKNGGGCGYRPDKTLFDSALVADRIEPMRTLRYEARTVRPAWITFDVPRDAVSGIYKGRIRVECEGKECGVLPFTIRVIDRTMALPEECKFHLDLWQNPFAVARVANVPLWSREHFEAMRPLMQRLARAGQRGITASITHKPWNGQTYDYFENMITEIKKADGTWMYDFTVFDRWVEFMQQCGVGPYIYCYSVIPWKLSFRYYDQATNSIVDKKMNVNKPEFDDYWVNKLSAFATHLKAKGWFGHTIIAMDERPKESMEAALRVIRKADPNYKISLAGNYHAELEGELFDLCIAYDTQYPDGVVDARRQQGKITTFYTCCTESWPNTFTFSQPVEASAYGPIAAERGLDGYLRWAYNSWVESPEVDTRFHTWAAGDTYIVYPDNQSSVRFEKMVEGIQMFEKIQVLKQNPRYAKSIEKLLKPFAYKKINAATLGEDIKRLNAFLNK</sequence>
<protein>
    <submittedName>
        <fullName evidence="4">DUF4091 domain-containing protein</fullName>
    </submittedName>
</protein>
<keyword evidence="5" id="KW-1185">Reference proteome</keyword>
<name>A0A9X2NWE2_9BACE</name>
<reference evidence="4" key="2">
    <citation type="submission" date="2022-04" db="EMBL/GenBank/DDBJ databases">
        <authorList>
            <person name="Fokt H."/>
            <person name="Baines J."/>
        </authorList>
    </citation>
    <scope>NUCLEOTIDE SEQUENCE</scope>
    <source>
        <strain evidence="4">KH365_2</strain>
    </source>
</reference>
<accession>A0A9X2NWE2</accession>
<dbReference type="SUPFAM" id="SSF51445">
    <property type="entry name" value="(Trans)glycosidases"/>
    <property type="match status" value="1"/>
</dbReference>
<evidence type="ECO:0000259" key="3">
    <source>
        <dbReference type="Pfam" id="PF22680"/>
    </source>
</evidence>
<evidence type="ECO:0000313" key="4">
    <source>
        <dbReference type="EMBL" id="MCR6506306.1"/>
    </source>
</evidence>
<feature type="signal peptide" evidence="1">
    <location>
        <begin position="1"/>
        <end position="23"/>
    </location>
</feature>
<dbReference type="EMBL" id="JAMZED010000072">
    <property type="protein sequence ID" value="MCR6506306.1"/>
    <property type="molecule type" value="Genomic_DNA"/>
</dbReference>
<dbReference type="InterPro" id="IPR053850">
    <property type="entry name" value="Glyco_hydro_123_N_2"/>
</dbReference>
<feature type="domain" description="Glycoside hydrolase 123 catalytic" evidence="2">
    <location>
        <begin position="222"/>
        <end position="532"/>
    </location>
</feature>